<accession>A0A066XNU7</accession>
<organism evidence="1 2">
    <name type="scientific">Colletotrichum sublineola</name>
    <name type="common">Sorghum anthracnose fungus</name>
    <dbReference type="NCBI Taxonomy" id="1173701"/>
    <lineage>
        <taxon>Eukaryota</taxon>
        <taxon>Fungi</taxon>
        <taxon>Dikarya</taxon>
        <taxon>Ascomycota</taxon>
        <taxon>Pezizomycotina</taxon>
        <taxon>Sordariomycetes</taxon>
        <taxon>Hypocreomycetidae</taxon>
        <taxon>Glomerellales</taxon>
        <taxon>Glomerellaceae</taxon>
        <taxon>Colletotrichum</taxon>
        <taxon>Colletotrichum graminicola species complex</taxon>
    </lineage>
</organism>
<dbReference type="HOGENOM" id="CLU_1194816_0_0_1"/>
<protein>
    <submittedName>
        <fullName evidence="1">Uncharacterized protein</fullName>
    </submittedName>
</protein>
<sequence length="232" mass="26767">MVTKEDKPADAAQQELDKELLTTNKVWNDETITYFPKAFPFTNVFVELDKTPCCYNTTNPEHLAPFFQETERLVQYRLGLTKARKTEASNNVFHPTIIMLPINIILNLAKLTEWAQSSTFRRWALGIQIVFFADSSAFREEVEEHLSKVDHPPTAPGRNTSVVARGTCRQDGDTTGLRHYVEELIDHEDEHTAKKVIIVWENDMNVPYEDLERMPAEAYYGDWYQPSNPLDD</sequence>
<dbReference type="EMBL" id="JMSE01000527">
    <property type="protein sequence ID" value="KDN69334.1"/>
    <property type="molecule type" value="Genomic_DNA"/>
</dbReference>
<keyword evidence="2" id="KW-1185">Reference proteome</keyword>
<dbReference type="AlphaFoldDB" id="A0A066XNU7"/>
<dbReference type="Proteomes" id="UP000027238">
    <property type="component" value="Unassembled WGS sequence"/>
</dbReference>
<reference evidence="2" key="1">
    <citation type="journal article" date="2014" name="Genome Announc.">
        <title>Draft genome sequence of Colletotrichum sublineola, a destructive pathogen of cultivated sorghum.</title>
        <authorList>
            <person name="Baroncelli R."/>
            <person name="Sanz-Martin J.M."/>
            <person name="Rech G.E."/>
            <person name="Sukno S.A."/>
            <person name="Thon M.R."/>
        </authorList>
    </citation>
    <scope>NUCLEOTIDE SEQUENCE [LARGE SCALE GENOMIC DNA]</scope>
    <source>
        <strain evidence="2">TX430BB</strain>
    </source>
</reference>
<name>A0A066XNU7_COLSU</name>
<comment type="caution">
    <text evidence="1">The sequence shown here is derived from an EMBL/GenBank/DDBJ whole genome shotgun (WGS) entry which is preliminary data.</text>
</comment>
<evidence type="ECO:0000313" key="2">
    <source>
        <dbReference type="Proteomes" id="UP000027238"/>
    </source>
</evidence>
<proteinExistence type="predicted"/>
<evidence type="ECO:0000313" key="1">
    <source>
        <dbReference type="EMBL" id="KDN69334.1"/>
    </source>
</evidence>
<gene>
    <name evidence="1" type="ORF">CSUB01_09892</name>
</gene>